<feature type="chain" id="PRO_5041035512" evidence="1">
    <location>
        <begin position="20"/>
        <end position="189"/>
    </location>
</feature>
<dbReference type="EMBL" id="LK932395">
    <property type="protein sequence ID" value="CDS86566.1"/>
    <property type="molecule type" value="Genomic_DNA"/>
</dbReference>
<evidence type="ECO:0000313" key="4">
    <source>
        <dbReference type="EMBL" id="CDT22117.1"/>
    </source>
</evidence>
<proteinExistence type="predicted"/>
<keyword evidence="1" id="KW-0732">Signal</keyword>
<keyword evidence="4" id="KW-0449">Lipoprotein</keyword>
<dbReference type="EMBL" id="LK933005">
    <property type="protein sequence ID" value="CDT22117.1"/>
    <property type="molecule type" value="Genomic_DNA"/>
</dbReference>
<dbReference type="RefSeq" id="WP_021390145.1">
    <property type="nucleotide sequence ID" value="NZ_BBYB01000069.1"/>
</dbReference>
<dbReference type="AlphaFoldDB" id="A0A069ANZ8"/>
<evidence type="ECO:0000256" key="1">
    <source>
        <dbReference type="SAM" id="SignalP"/>
    </source>
</evidence>
<sequence length="189" mass="21617">MKKFIICIIMFAISVLVLAGCTNDNKIKNEVDSMFNSIKTQDADTVDKYFPKSGLGNLIYEDKEGFKMYSKNMTWEISDIKNNKDKVTVDLKINNTDMVSILKKNPPKLGEMMPNPTMKDIDSAKKKEFNITLELVKSGDNYVCKVNQESAMKLLNVITGGGIDYLADYNKEYYKQLDEEQKNYENKNS</sequence>
<protein>
    <submittedName>
        <fullName evidence="4">Putative lipoprotein</fullName>
    </submittedName>
</protein>
<dbReference type="PROSITE" id="PS51257">
    <property type="entry name" value="PROKAR_LIPOPROTEIN"/>
    <property type="match status" value="1"/>
</dbReference>
<name>A0A069ANZ8_CLODI</name>
<feature type="signal peptide" evidence="1">
    <location>
        <begin position="1"/>
        <end position="19"/>
    </location>
</feature>
<evidence type="ECO:0000313" key="2">
    <source>
        <dbReference type="EMBL" id="CDS86566.1"/>
    </source>
</evidence>
<reference evidence="4" key="1">
    <citation type="submission" date="2014-07" db="EMBL/GenBank/DDBJ databases">
        <authorList>
            <person name="Monot Marc"/>
        </authorList>
    </citation>
    <scope>NUCLEOTIDE SEQUENCE</scope>
    <source>
        <strain evidence="4">7032989</strain>
        <strain evidence="2">7032994</strain>
    </source>
</reference>
<evidence type="ECO:0000313" key="3">
    <source>
        <dbReference type="EMBL" id="CDS87026.1"/>
    </source>
</evidence>
<organism evidence="4">
    <name type="scientific">Clostridioides difficile</name>
    <name type="common">Peptoclostridium difficile</name>
    <dbReference type="NCBI Taxonomy" id="1496"/>
    <lineage>
        <taxon>Bacteria</taxon>
        <taxon>Bacillati</taxon>
        <taxon>Bacillota</taxon>
        <taxon>Clostridia</taxon>
        <taxon>Peptostreptococcales</taxon>
        <taxon>Peptostreptococcaceae</taxon>
        <taxon>Clostridioides</taxon>
    </lineage>
</organism>
<dbReference type="EMBL" id="LK932512">
    <property type="protein sequence ID" value="CDS87026.1"/>
    <property type="molecule type" value="Genomic_DNA"/>
</dbReference>
<accession>A0A069ANZ8</accession>
<gene>
    <name evidence="4" type="ORF">BN1095_340272</name>
    <name evidence="3" type="ORF">BN1096_590036</name>
    <name evidence="2" type="ORF">BN1097_570034</name>
</gene>